<dbReference type="AlphaFoldDB" id="A0A7K9MYI8"/>
<comment type="similarity">
    <text evidence="1">Belongs to the beta type-B retroviral polymerase family. HERV class-II K(HML-2) pol subfamily.</text>
</comment>
<dbReference type="PANTHER" id="PTHR41694:SF3">
    <property type="entry name" value="RNA-DIRECTED DNA POLYMERASE-RELATED"/>
    <property type="match status" value="1"/>
</dbReference>
<dbReference type="SUPFAM" id="SSF56672">
    <property type="entry name" value="DNA/RNA polymerases"/>
    <property type="match status" value="1"/>
</dbReference>
<dbReference type="Pfam" id="PF00078">
    <property type="entry name" value="RVT_1"/>
    <property type="match status" value="1"/>
</dbReference>
<keyword evidence="3" id="KW-0808">Transferase</keyword>
<comment type="caution">
    <text evidence="10">The sequence shown here is derived from an EMBL/GenBank/DDBJ whole genome shotgun (WGS) entry which is preliminary data.</text>
</comment>
<dbReference type="GO" id="GO:0004523">
    <property type="term" value="F:RNA-DNA hybrid ribonuclease activity"/>
    <property type="evidence" value="ECO:0007669"/>
    <property type="project" value="UniProtKB-EC"/>
</dbReference>
<feature type="domain" description="Reverse transcriptase" evidence="9">
    <location>
        <begin position="1"/>
        <end position="100"/>
    </location>
</feature>
<dbReference type="PANTHER" id="PTHR41694">
    <property type="entry name" value="ENDOGENOUS RETROVIRUS GROUP K MEMBER POL PROTEIN"/>
    <property type="match status" value="1"/>
</dbReference>
<evidence type="ECO:0000256" key="6">
    <source>
        <dbReference type="ARBA" id="ARBA00022759"/>
    </source>
</evidence>
<proteinExistence type="inferred from homology"/>
<dbReference type="InterPro" id="IPR000477">
    <property type="entry name" value="RT_dom"/>
</dbReference>
<evidence type="ECO:0000256" key="3">
    <source>
        <dbReference type="ARBA" id="ARBA00022679"/>
    </source>
</evidence>
<sequence length="100" mass="11910">DILVIDLKDCFFTIPLHEKDAKWFAFSVPSTNKAQPMQRYHWTVLPQGMKNSPTMCQIYVNWALQPVRKKWPQYLIYHYMDDILIAGEQLDQEKIIKELP</sequence>
<keyword evidence="6" id="KW-0255">Endonuclease</keyword>
<evidence type="ECO:0000256" key="7">
    <source>
        <dbReference type="ARBA" id="ARBA00022801"/>
    </source>
</evidence>
<feature type="non-terminal residue" evidence="10">
    <location>
        <position position="100"/>
    </location>
</feature>
<dbReference type="OrthoDB" id="6773263at2759"/>
<keyword evidence="8" id="KW-0695">RNA-directed DNA polymerase</keyword>
<evidence type="ECO:0000256" key="1">
    <source>
        <dbReference type="ARBA" id="ARBA00010879"/>
    </source>
</evidence>
<evidence type="ECO:0000256" key="8">
    <source>
        <dbReference type="ARBA" id="ARBA00022918"/>
    </source>
</evidence>
<dbReference type="GO" id="GO:0035613">
    <property type="term" value="F:RNA stem-loop binding"/>
    <property type="evidence" value="ECO:0007669"/>
    <property type="project" value="TreeGrafter"/>
</dbReference>
<dbReference type="EC" id="3.1.26.4" evidence="2"/>
<dbReference type="Proteomes" id="UP000527232">
    <property type="component" value="Unassembled WGS sequence"/>
</dbReference>
<evidence type="ECO:0000259" key="9">
    <source>
        <dbReference type="PROSITE" id="PS50878"/>
    </source>
</evidence>
<organism evidence="10 11">
    <name type="scientific">Oceanodroma tethys</name>
    <name type="common">Wedge-rumped storm-petrel</name>
    <name type="synonym">Hydrobates tethys</name>
    <dbReference type="NCBI Taxonomy" id="79633"/>
    <lineage>
        <taxon>Eukaryota</taxon>
        <taxon>Metazoa</taxon>
        <taxon>Chordata</taxon>
        <taxon>Craniata</taxon>
        <taxon>Vertebrata</taxon>
        <taxon>Euteleostomi</taxon>
        <taxon>Archelosauria</taxon>
        <taxon>Archosauria</taxon>
        <taxon>Dinosauria</taxon>
        <taxon>Saurischia</taxon>
        <taxon>Theropoda</taxon>
        <taxon>Coelurosauria</taxon>
        <taxon>Aves</taxon>
        <taxon>Neognathae</taxon>
        <taxon>Neoaves</taxon>
        <taxon>Aequornithes</taxon>
        <taxon>Procellariiformes</taxon>
        <taxon>Hydrobatidae</taxon>
        <taxon>Oceanodroma</taxon>
    </lineage>
</organism>
<gene>
    <name evidence="10" type="primary">Ervk8_5</name>
    <name evidence="10" type="ORF">HYDTET_R15189</name>
</gene>
<dbReference type="PROSITE" id="PS50878">
    <property type="entry name" value="RT_POL"/>
    <property type="match status" value="1"/>
</dbReference>
<name>A0A7K9MYI8_OCETE</name>
<evidence type="ECO:0000256" key="2">
    <source>
        <dbReference type="ARBA" id="ARBA00012180"/>
    </source>
</evidence>
<evidence type="ECO:0000313" key="10">
    <source>
        <dbReference type="EMBL" id="NXH79495.1"/>
    </source>
</evidence>
<keyword evidence="11" id="KW-1185">Reference proteome</keyword>
<keyword evidence="4" id="KW-0548">Nucleotidyltransferase</keyword>
<reference evidence="10 11" key="1">
    <citation type="submission" date="2019-09" db="EMBL/GenBank/DDBJ databases">
        <title>Bird 10,000 Genomes (B10K) Project - Family phase.</title>
        <authorList>
            <person name="Zhang G."/>
        </authorList>
    </citation>
    <scope>NUCLEOTIDE SEQUENCE [LARGE SCALE GENOMIC DNA]</scope>
    <source>
        <strain evidence="10">B10K-DU-001-32</strain>
        <tissue evidence="10">Muscle</tissue>
    </source>
</reference>
<dbReference type="Gene3D" id="3.30.70.270">
    <property type="match status" value="2"/>
</dbReference>
<evidence type="ECO:0000313" key="11">
    <source>
        <dbReference type="Proteomes" id="UP000527232"/>
    </source>
</evidence>
<evidence type="ECO:0000256" key="5">
    <source>
        <dbReference type="ARBA" id="ARBA00022722"/>
    </source>
</evidence>
<dbReference type="InterPro" id="IPR043502">
    <property type="entry name" value="DNA/RNA_pol_sf"/>
</dbReference>
<dbReference type="InterPro" id="IPR043128">
    <property type="entry name" value="Rev_trsase/Diguanyl_cyclase"/>
</dbReference>
<evidence type="ECO:0000256" key="4">
    <source>
        <dbReference type="ARBA" id="ARBA00022695"/>
    </source>
</evidence>
<feature type="non-terminal residue" evidence="10">
    <location>
        <position position="1"/>
    </location>
</feature>
<keyword evidence="7" id="KW-0378">Hydrolase</keyword>
<keyword evidence="5" id="KW-0540">Nuclease</keyword>
<protein>
    <recommendedName>
        <fullName evidence="2">ribonuclease H</fullName>
        <ecNumber evidence="2">3.1.26.4</ecNumber>
    </recommendedName>
</protein>
<dbReference type="EMBL" id="VWZR01035152">
    <property type="protein sequence ID" value="NXH79495.1"/>
    <property type="molecule type" value="Genomic_DNA"/>
</dbReference>
<accession>A0A7K9MYI8</accession>
<dbReference type="GO" id="GO:0003964">
    <property type="term" value="F:RNA-directed DNA polymerase activity"/>
    <property type="evidence" value="ECO:0007669"/>
    <property type="project" value="UniProtKB-KW"/>
</dbReference>